<name>A0A7S5UXG3_9CAUD</name>
<reference evidence="1 2" key="1">
    <citation type="submission" date="2020-01" db="EMBL/GenBank/DDBJ databases">
        <title>Patterns of diversity and host range of bacteriophage communities associated with bean-nodulatin bacteria.</title>
        <authorList>
            <person name="Vann Cauwenberghe J."/>
            <person name="Santamaria R.I."/>
            <person name="Bustos P."/>
            <person name="Juarez S."/>
            <person name="Gonzalez V."/>
        </authorList>
    </citation>
    <scope>NUCLEOTIDE SEQUENCE [LARGE SCALE GENOMIC DNA]</scope>
</reference>
<proteinExistence type="predicted"/>
<gene>
    <name evidence="1" type="ORF">EVB93_076</name>
</gene>
<dbReference type="Proteomes" id="UP000629603">
    <property type="component" value="Segment"/>
</dbReference>
<sequence length="212" mass="24829">MRYEVGQKYPFIDVKFHARDGVINPFMNLFHPQYHELDSIEVKMLEVTEHHKVPIEYSNATADGFILKEVKGSEIDRIWYNQYPTAHYGQISTDNDWRVNRHLTDDEGNRVDKMSNEEIDYLVERWDYALSFVGSIFRALNGPANQRLTLTSEVRSAFVTYLDQVVEKIEDATEMKVIFEELTMKKIDGTFTEPVPLYWVARLVKVEDRKAA</sequence>
<accession>A0A7S5UXG3</accession>
<dbReference type="EMBL" id="MN988521">
    <property type="protein sequence ID" value="QIG71183.1"/>
    <property type="molecule type" value="Genomic_DNA"/>
</dbReference>
<protein>
    <submittedName>
        <fullName evidence="1">Uncharacterized protein</fullName>
    </submittedName>
</protein>
<keyword evidence="2" id="KW-1185">Reference proteome</keyword>
<evidence type="ECO:0000313" key="2">
    <source>
        <dbReference type="Proteomes" id="UP000629603"/>
    </source>
</evidence>
<organism evidence="1 2">
    <name type="scientific">Rhizobium phage RHph_TM30</name>
    <dbReference type="NCBI Taxonomy" id="2509764"/>
    <lineage>
        <taxon>Viruses</taxon>
        <taxon>Duplodnaviria</taxon>
        <taxon>Heunggongvirae</taxon>
        <taxon>Uroviricota</taxon>
        <taxon>Caudoviricetes</taxon>
        <taxon>Kleczkowskaviridae</taxon>
        <taxon>Cuauhnahuacvirus</taxon>
        <taxon>Cuauhnahuacvirus TM30</taxon>
    </lineage>
</organism>
<evidence type="ECO:0000313" key="1">
    <source>
        <dbReference type="EMBL" id="QIG71183.1"/>
    </source>
</evidence>